<sequence>MAQREDNFTLPIGEDGKLEKDDSGAKVYFSGGKSFSITVPESYILKKLIEEDGKVVEKNELICAAWGRADVIGPNSLPVAITNLRKILGFYNIKITNVPKRGYRIDYGEKTNGMLLDESKKNNKEVQYGTLKARRTVFAIFFMLVSLYAIAYIWFSWVRIECKVNSLVEVCHVKGDTFDPSLIDGKTAGLYYYSTSNGMVKVESHE</sequence>
<keyword evidence="1 2" id="KW-0238">DNA-binding</keyword>
<dbReference type="AlphaFoldDB" id="A0A2S7X101"/>
<reference evidence="6" key="4">
    <citation type="submission" date="2023-01" db="EMBL/GenBank/DDBJ databases">
        <title>Draft genome sequence of Aliivibrio sifiae strain NBRC 105001.</title>
        <authorList>
            <person name="Sun Q."/>
            <person name="Mori K."/>
        </authorList>
    </citation>
    <scope>NUCLEOTIDE SEQUENCE</scope>
    <source>
        <strain evidence="6">NBRC 105001</strain>
    </source>
</reference>
<dbReference type="PROSITE" id="PS51755">
    <property type="entry name" value="OMPR_PHOB"/>
    <property type="match status" value="1"/>
</dbReference>
<dbReference type="GO" id="GO:0003677">
    <property type="term" value="F:DNA binding"/>
    <property type="evidence" value="ECO:0007669"/>
    <property type="project" value="UniProtKB-UniRule"/>
</dbReference>
<keyword evidence="4" id="KW-0812">Transmembrane</keyword>
<dbReference type="InterPro" id="IPR016032">
    <property type="entry name" value="Sig_transdc_resp-reg_C-effctor"/>
</dbReference>
<reference evidence="6" key="1">
    <citation type="journal article" date="2014" name="Int. J. Syst. Evol. Microbiol.">
        <title>Complete genome of a new Firmicutes species belonging to the dominant human colonic microbiota ('Ruminococcus bicirculans') reveals two chromosomes and a selective capacity to utilize plant glucans.</title>
        <authorList>
            <consortium name="NISC Comparative Sequencing Program"/>
            <person name="Wegmann U."/>
            <person name="Louis P."/>
            <person name="Goesmann A."/>
            <person name="Henrissat B."/>
            <person name="Duncan S.H."/>
            <person name="Flint H.J."/>
        </authorList>
    </citation>
    <scope>NUCLEOTIDE SEQUENCE</scope>
    <source>
        <strain evidence="6">NBRC 105001</strain>
    </source>
</reference>
<evidence type="ECO:0000313" key="9">
    <source>
        <dbReference type="Proteomes" id="UP001156660"/>
    </source>
</evidence>
<evidence type="ECO:0000313" key="8">
    <source>
        <dbReference type="Proteomes" id="UP000239273"/>
    </source>
</evidence>
<dbReference type="Proteomes" id="UP000239273">
    <property type="component" value="Unassembled WGS sequence"/>
</dbReference>
<dbReference type="SUPFAM" id="SSF46894">
    <property type="entry name" value="C-terminal effector domain of the bipartite response regulators"/>
    <property type="match status" value="1"/>
</dbReference>
<protein>
    <recommendedName>
        <fullName evidence="5">OmpR/PhoB-type domain-containing protein</fullName>
    </recommendedName>
</protein>
<accession>A0A2S7X101</accession>
<dbReference type="EMBL" id="BSOU01000031">
    <property type="protein sequence ID" value="GLR77234.1"/>
    <property type="molecule type" value="Genomic_DNA"/>
</dbReference>
<evidence type="ECO:0000256" key="3">
    <source>
        <dbReference type="SAM" id="MobiDB-lite"/>
    </source>
</evidence>
<dbReference type="Gene3D" id="1.10.10.10">
    <property type="entry name" value="Winged helix-like DNA-binding domain superfamily/Winged helix DNA-binding domain"/>
    <property type="match status" value="1"/>
</dbReference>
<dbReference type="InterPro" id="IPR036388">
    <property type="entry name" value="WH-like_DNA-bd_sf"/>
</dbReference>
<evidence type="ECO:0000259" key="5">
    <source>
        <dbReference type="PROSITE" id="PS51755"/>
    </source>
</evidence>
<evidence type="ECO:0000256" key="2">
    <source>
        <dbReference type="PROSITE-ProRule" id="PRU01091"/>
    </source>
</evidence>
<feature type="transmembrane region" description="Helical" evidence="4">
    <location>
        <begin position="137"/>
        <end position="157"/>
    </location>
</feature>
<dbReference type="Pfam" id="PF00486">
    <property type="entry name" value="Trans_reg_C"/>
    <property type="match status" value="1"/>
</dbReference>
<evidence type="ECO:0000256" key="4">
    <source>
        <dbReference type="SAM" id="Phobius"/>
    </source>
</evidence>
<feature type="region of interest" description="Disordered" evidence="3">
    <location>
        <begin position="1"/>
        <end position="21"/>
    </location>
</feature>
<reference evidence="9" key="3">
    <citation type="journal article" date="2019" name="Int. J. Syst. Evol. Microbiol.">
        <title>The Global Catalogue of Microorganisms (GCM) 10K type strain sequencing project: providing services to taxonomists for standard genome sequencing and annotation.</title>
        <authorList>
            <consortium name="The Broad Institute Genomics Platform"/>
            <consortium name="The Broad Institute Genome Sequencing Center for Infectious Disease"/>
            <person name="Wu L."/>
            <person name="Ma J."/>
        </authorList>
    </citation>
    <scope>NUCLEOTIDE SEQUENCE [LARGE SCALE GENOMIC DNA]</scope>
    <source>
        <strain evidence="9">NBRC 105001</strain>
    </source>
</reference>
<dbReference type="GO" id="GO:0000160">
    <property type="term" value="P:phosphorelay signal transduction system"/>
    <property type="evidence" value="ECO:0007669"/>
    <property type="project" value="InterPro"/>
</dbReference>
<dbReference type="Proteomes" id="UP001156660">
    <property type="component" value="Unassembled WGS sequence"/>
</dbReference>
<evidence type="ECO:0000313" key="6">
    <source>
        <dbReference type="EMBL" id="GLR77234.1"/>
    </source>
</evidence>
<dbReference type="GO" id="GO:0006355">
    <property type="term" value="P:regulation of DNA-templated transcription"/>
    <property type="evidence" value="ECO:0007669"/>
    <property type="project" value="InterPro"/>
</dbReference>
<dbReference type="RefSeq" id="WP_105064444.1">
    <property type="nucleotide sequence ID" value="NZ_BSOU01000031.1"/>
</dbReference>
<evidence type="ECO:0000256" key="1">
    <source>
        <dbReference type="ARBA" id="ARBA00023125"/>
    </source>
</evidence>
<gene>
    <name evidence="7" type="ORF">BTO23_20465</name>
    <name evidence="6" type="ORF">GCM10007855_41090</name>
</gene>
<keyword evidence="9" id="KW-1185">Reference proteome</keyword>
<dbReference type="EMBL" id="MSCP01000005">
    <property type="protein sequence ID" value="PQJ83520.1"/>
    <property type="molecule type" value="Genomic_DNA"/>
</dbReference>
<dbReference type="InterPro" id="IPR001867">
    <property type="entry name" value="OmpR/PhoB-type_DNA-bd"/>
</dbReference>
<dbReference type="SMART" id="SM00862">
    <property type="entry name" value="Trans_reg_C"/>
    <property type="match status" value="1"/>
</dbReference>
<dbReference type="CDD" id="cd00383">
    <property type="entry name" value="trans_reg_C"/>
    <property type="match status" value="1"/>
</dbReference>
<proteinExistence type="predicted"/>
<reference evidence="7 8" key="2">
    <citation type="submission" date="2016-12" db="EMBL/GenBank/DDBJ databases">
        <title>Diversity of luminous bacteria.</title>
        <authorList>
            <person name="Yoshizawa S."/>
            <person name="Kogure K."/>
        </authorList>
    </citation>
    <scope>NUCLEOTIDE SEQUENCE [LARGE SCALE GENOMIC DNA]</scope>
    <source>
        <strain evidence="7 8">NBRC 105001</strain>
    </source>
</reference>
<feature type="DNA-binding region" description="OmpR/PhoB-type" evidence="2">
    <location>
        <begin position="10"/>
        <end position="107"/>
    </location>
</feature>
<feature type="domain" description="OmpR/PhoB-type" evidence="5">
    <location>
        <begin position="10"/>
        <end position="107"/>
    </location>
</feature>
<comment type="caution">
    <text evidence="7">The sequence shown here is derived from an EMBL/GenBank/DDBJ whole genome shotgun (WGS) entry which is preliminary data.</text>
</comment>
<evidence type="ECO:0000313" key="7">
    <source>
        <dbReference type="EMBL" id="PQJ83520.1"/>
    </source>
</evidence>
<keyword evidence="4" id="KW-1133">Transmembrane helix</keyword>
<dbReference type="OrthoDB" id="5901560at2"/>
<organism evidence="7 8">
    <name type="scientific">Aliivibrio sifiae</name>
    <dbReference type="NCBI Taxonomy" id="566293"/>
    <lineage>
        <taxon>Bacteria</taxon>
        <taxon>Pseudomonadati</taxon>
        <taxon>Pseudomonadota</taxon>
        <taxon>Gammaproteobacteria</taxon>
        <taxon>Vibrionales</taxon>
        <taxon>Vibrionaceae</taxon>
        <taxon>Aliivibrio</taxon>
    </lineage>
</organism>
<name>A0A2S7X101_9GAMM</name>
<keyword evidence="4" id="KW-0472">Membrane</keyword>